<dbReference type="Proteomes" id="UP000265200">
    <property type="component" value="Chromosome 24"/>
</dbReference>
<reference evidence="9" key="3">
    <citation type="submission" date="2025-08" db="UniProtKB">
        <authorList>
            <consortium name="Ensembl"/>
        </authorList>
    </citation>
    <scope>IDENTIFICATION</scope>
    <source>
        <strain evidence="9">HSOK</strain>
    </source>
</reference>
<reference key="1">
    <citation type="journal article" date="2007" name="Nature">
        <title>The medaka draft genome and insights into vertebrate genome evolution.</title>
        <authorList>
            <person name="Kasahara M."/>
            <person name="Naruse K."/>
            <person name="Sasaki S."/>
            <person name="Nakatani Y."/>
            <person name="Qu W."/>
            <person name="Ahsan B."/>
            <person name="Yamada T."/>
            <person name="Nagayasu Y."/>
            <person name="Doi K."/>
            <person name="Kasai Y."/>
            <person name="Jindo T."/>
            <person name="Kobayashi D."/>
            <person name="Shimada A."/>
            <person name="Toyoda A."/>
            <person name="Kuroki Y."/>
            <person name="Fujiyama A."/>
            <person name="Sasaki T."/>
            <person name="Shimizu A."/>
            <person name="Asakawa S."/>
            <person name="Shimizu N."/>
            <person name="Hashimoto S."/>
            <person name="Yang J."/>
            <person name="Lee Y."/>
            <person name="Matsushima K."/>
            <person name="Sugano S."/>
            <person name="Sakaizumi M."/>
            <person name="Narita T."/>
            <person name="Ohishi K."/>
            <person name="Haga S."/>
            <person name="Ohta F."/>
            <person name="Nomoto H."/>
            <person name="Nogata K."/>
            <person name="Morishita T."/>
            <person name="Endo T."/>
            <person name="Shin-I T."/>
            <person name="Takeda H."/>
            <person name="Morishita S."/>
            <person name="Kohara Y."/>
        </authorList>
    </citation>
    <scope>NUCLEOTIDE SEQUENCE [LARGE SCALE GENOMIC DNA]</scope>
    <source>
        <strain>Hd-rR</strain>
    </source>
</reference>
<evidence type="ECO:0000256" key="3">
    <source>
        <dbReference type="ARBA" id="ARBA00023015"/>
    </source>
</evidence>
<dbReference type="InterPro" id="IPR004979">
    <property type="entry name" value="TF_AP2"/>
</dbReference>
<keyword evidence="3" id="KW-0805">Transcription regulation</keyword>
<reference evidence="9" key="4">
    <citation type="submission" date="2025-09" db="UniProtKB">
        <authorList>
            <consortium name="Ensembl"/>
        </authorList>
    </citation>
    <scope>IDENTIFICATION</scope>
    <source>
        <strain evidence="9">HSOK</strain>
    </source>
</reference>
<feature type="region of interest" description="Disordered" evidence="7">
    <location>
        <begin position="613"/>
        <end position="650"/>
    </location>
</feature>
<dbReference type="Pfam" id="PF03299">
    <property type="entry name" value="TF_AP-2"/>
    <property type="match status" value="1"/>
</dbReference>
<feature type="region of interest" description="Disordered" evidence="7">
    <location>
        <begin position="8"/>
        <end position="57"/>
    </location>
</feature>
<evidence type="ECO:0000256" key="6">
    <source>
        <dbReference type="ARBA" id="ARBA00023242"/>
    </source>
</evidence>
<name>A0A3P9I473_ORYLA</name>
<dbReference type="PRINTS" id="PR01748">
    <property type="entry name" value="AP2TNSCPFCT"/>
</dbReference>
<organism evidence="9 10">
    <name type="scientific">Oryzias latipes</name>
    <name type="common">Japanese rice fish</name>
    <name type="synonym">Japanese killifish</name>
    <dbReference type="NCBI Taxonomy" id="8090"/>
    <lineage>
        <taxon>Eukaryota</taxon>
        <taxon>Metazoa</taxon>
        <taxon>Chordata</taxon>
        <taxon>Craniata</taxon>
        <taxon>Vertebrata</taxon>
        <taxon>Euteleostomi</taxon>
        <taxon>Actinopterygii</taxon>
        <taxon>Neopterygii</taxon>
        <taxon>Teleostei</taxon>
        <taxon>Neoteleostei</taxon>
        <taxon>Acanthomorphata</taxon>
        <taxon>Ovalentaria</taxon>
        <taxon>Atherinomorphae</taxon>
        <taxon>Beloniformes</taxon>
        <taxon>Adrianichthyidae</taxon>
        <taxon>Oryziinae</taxon>
        <taxon>Oryzias</taxon>
    </lineage>
</organism>
<feature type="domain" description="Transcription factor AP-2 C-terminal" evidence="8">
    <location>
        <begin position="411"/>
        <end position="605"/>
    </location>
</feature>
<dbReference type="AlphaFoldDB" id="A0A3P9I473"/>
<protein>
    <submittedName>
        <fullName evidence="9">Transcription factor AP-2 delta (activating enhancer binding protein 2 delta)</fullName>
    </submittedName>
</protein>
<dbReference type="PANTHER" id="PTHR10812">
    <property type="entry name" value="TRANSCRIPTION FACTOR AP-2"/>
    <property type="match status" value="1"/>
</dbReference>
<proteinExistence type="inferred from homology"/>
<sequence>MKFKLIIVKKKKKKKKSGGWGKKNKNNNTNTKRSAREFTHRERAVGRKASKMSRKRRAQDGLEAGAGLLIKPQIQYLFRVSWGRSAPSIVLPFRAAADASFSKLPYYQGTYDISREIPLQVQNPRASPVRAEGASFPPLPRAREEGLWLFLLGVFSGGGTFEDFFIFAVILTQPTSLYRRGNKKGFFLGGESTMSATFPGLVHDAEIRHDGSNSYRLMQLGCLESVANSSVAYSSSSPLTYPAPAGTEFASPYFSANHQYTPLHHQSFHYEFQHSHPAVGPEAYGLNSLHSGQYYQQIHHGEPADFINLHSARSALKSSCLDEQQRRELGCLDAYRRHDLSLMTSHGSQAYGVGMHHPDQRLLPAAGLGLPPPAADDLQGSVEAQCGLVLNGQGGVIRRGGTCVVNPTDLFCSVPGRLSLLSSTSKYKVTIAEVKRRLSPPECLNASLLGGILRRAKSKNGGRCLREKLDRLGLNLPAGRRKAANVTLLTSLVEGEALHLARDFGYTCETEFPSKAVGEHLARQHSEPKETSARKKMVLATKQICKEFQDLLSQDRSPLGSSRPTPILDLDIQRHLTHFSLITHGFGTPAVCAALSTFQTVLSEMLNYLDKNSNGKTANDQQISNSSEKSQQLRKTAESQSKDGKSEKTE</sequence>
<feature type="compositionally biased region" description="Basic residues" evidence="7">
    <location>
        <begin position="8"/>
        <end position="25"/>
    </location>
</feature>
<evidence type="ECO:0000256" key="7">
    <source>
        <dbReference type="SAM" id="MobiDB-lite"/>
    </source>
</evidence>
<comment type="subcellular location">
    <subcellularLocation>
        <location evidence="1">Nucleus</location>
    </subcellularLocation>
</comment>
<accession>A0A3P9I473</accession>
<evidence type="ECO:0000256" key="1">
    <source>
        <dbReference type="ARBA" id="ARBA00004123"/>
    </source>
</evidence>
<dbReference type="GO" id="GO:0003677">
    <property type="term" value="F:DNA binding"/>
    <property type="evidence" value="ECO:0007669"/>
    <property type="project" value="UniProtKB-KW"/>
</dbReference>
<dbReference type="Ensembl" id="ENSORLT00015022374.1">
    <property type="protein sequence ID" value="ENSORLP00015014679.1"/>
    <property type="gene ID" value="ENSORLG00015015636.1"/>
</dbReference>
<keyword evidence="6" id="KW-0539">Nucleus</keyword>
<evidence type="ECO:0000256" key="4">
    <source>
        <dbReference type="ARBA" id="ARBA00023125"/>
    </source>
</evidence>
<evidence type="ECO:0000313" key="10">
    <source>
        <dbReference type="Proteomes" id="UP000265200"/>
    </source>
</evidence>
<evidence type="ECO:0000313" key="9">
    <source>
        <dbReference type="Ensembl" id="ENSORLP00015014679.1"/>
    </source>
</evidence>
<comment type="similarity">
    <text evidence="2">Belongs to the AP-2 family.</text>
</comment>
<keyword evidence="5" id="KW-0804">Transcription</keyword>
<reference evidence="9 10" key="2">
    <citation type="submission" date="2017-04" db="EMBL/GenBank/DDBJ databases">
        <title>CpG methylation of centromeres and impact of large insertions on vertebrate speciation.</title>
        <authorList>
            <person name="Ichikawa K."/>
            <person name="Yoshimura J."/>
            <person name="Morishita S."/>
        </authorList>
    </citation>
    <scope>NUCLEOTIDE SEQUENCE</scope>
    <source>
        <strain evidence="9 10">HSOK</strain>
    </source>
</reference>
<evidence type="ECO:0000256" key="2">
    <source>
        <dbReference type="ARBA" id="ARBA00007770"/>
    </source>
</evidence>
<dbReference type="InterPro" id="IPR013854">
    <property type="entry name" value="TF_AP2_C"/>
</dbReference>
<evidence type="ECO:0000256" key="5">
    <source>
        <dbReference type="ARBA" id="ARBA00023163"/>
    </source>
</evidence>
<feature type="compositionally biased region" description="Basic residues" evidence="7">
    <location>
        <begin position="46"/>
        <end position="57"/>
    </location>
</feature>
<feature type="compositionally biased region" description="Basic and acidic residues" evidence="7">
    <location>
        <begin position="635"/>
        <end position="650"/>
    </location>
</feature>
<dbReference type="GO" id="GO:0003700">
    <property type="term" value="F:DNA-binding transcription factor activity"/>
    <property type="evidence" value="ECO:0007669"/>
    <property type="project" value="InterPro"/>
</dbReference>
<keyword evidence="4" id="KW-0238">DNA-binding</keyword>
<dbReference type="PANTHER" id="PTHR10812:SF5">
    <property type="entry name" value="TRANSCRIPTION FACTOR AP-2-DELTA"/>
    <property type="match status" value="1"/>
</dbReference>
<evidence type="ECO:0000259" key="8">
    <source>
        <dbReference type="Pfam" id="PF03299"/>
    </source>
</evidence>
<feature type="compositionally biased region" description="Polar residues" evidence="7">
    <location>
        <begin position="613"/>
        <end position="634"/>
    </location>
</feature>
<feature type="compositionally biased region" description="Basic and acidic residues" evidence="7">
    <location>
        <begin position="34"/>
        <end position="45"/>
    </location>
</feature>
<dbReference type="GO" id="GO:0005634">
    <property type="term" value="C:nucleus"/>
    <property type="evidence" value="ECO:0007669"/>
    <property type="project" value="UniProtKB-SubCell"/>
</dbReference>